<dbReference type="NCBIfam" id="TIGR02833">
    <property type="entry name" value="spore_III_AB"/>
    <property type="match status" value="1"/>
</dbReference>
<dbReference type="eggNOG" id="ENOG5032S0Q">
    <property type="taxonomic scope" value="Bacteria"/>
</dbReference>
<dbReference type="EMBL" id="JNVM01000031">
    <property type="protein sequence ID" value="KEQ22840.1"/>
    <property type="molecule type" value="Genomic_DNA"/>
</dbReference>
<keyword evidence="2" id="KW-1185">Reference proteome</keyword>
<comment type="caution">
    <text evidence="1">The sequence shown here is derived from an EMBL/GenBank/DDBJ whole genome shotgun (WGS) entry which is preliminary data.</text>
</comment>
<dbReference type="PIRSF" id="PIRSF021435">
    <property type="entry name" value="SpoIIIAB"/>
    <property type="match status" value="1"/>
</dbReference>
<evidence type="ECO:0000313" key="2">
    <source>
        <dbReference type="Proteomes" id="UP000028123"/>
    </source>
</evidence>
<proteinExistence type="predicted"/>
<sequence>MLKLLGAMLILLAGTLFGFYQASQLSRRPRQIADLIRMLQRLETEIVYGFTPLPDALRRAARADDSPAGALFAAAAEELGKPGGRSVQAVWEQAVSRGWKTTSMKAAERDILLQLGSTLGLTDRDDQVKHLRLTVSSLQGEADIARDERERYERMWKSLGLLMGALVVILMY</sequence>
<reference evidence="1 2" key="1">
    <citation type="submission" date="2014-06" db="EMBL/GenBank/DDBJ databases">
        <title>Draft genome sequence of Paenibacillus sp. MSt1.</title>
        <authorList>
            <person name="Aw Y.K."/>
            <person name="Ong K.S."/>
            <person name="Gan H.M."/>
            <person name="Lee S.M."/>
        </authorList>
    </citation>
    <scope>NUCLEOTIDE SEQUENCE [LARGE SCALE GENOMIC DNA]</scope>
    <source>
        <strain evidence="1 2">MSt1</strain>
    </source>
</reference>
<dbReference type="OrthoDB" id="1957909at2"/>
<evidence type="ECO:0000313" key="1">
    <source>
        <dbReference type="EMBL" id="KEQ22840.1"/>
    </source>
</evidence>
<dbReference type="InterPro" id="IPR014198">
    <property type="entry name" value="Spore_III_AB"/>
</dbReference>
<dbReference type="RefSeq" id="WP_036690129.1">
    <property type="nucleotide sequence ID" value="NZ_FYEP01000018.1"/>
</dbReference>
<organism evidence="1 2">
    <name type="scientific">Paenibacillus tyrfis</name>
    <dbReference type="NCBI Taxonomy" id="1501230"/>
    <lineage>
        <taxon>Bacteria</taxon>
        <taxon>Bacillati</taxon>
        <taxon>Bacillota</taxon>
        <taxon>Bacilli</taxon>
        <taxon>Bacillales</taxon>
        <taxon>Paenibacillaceae</taxon>
        <taxon>Paenibacillus</taxon>
    </lineage>
</organism>
<protein>
    <submittedName>
        <fullName evidence="1">Stage III sporulation protein AB</fullName>
    </submittedName>
</protein>
<dbReference type="Pfam" id="PF09548">
    <property type="entry name" value="Spore_III_AB"/>
    <property type="match status" value="1"/>
</dbReference>
<dbReference type="Proteomes" id="UP000028123">
    <property type="component" value="Unassembled WGS sequence"/>
</dbReference>
<name>A0A081NWL7_9BACL</name>
<gene>
    <name evidence="1" type="ORF">ET33_21045</name>
</gene>
<dbReference type="AlphaFoldDB" id="A0A081NWL7"/>
<accession>A0A081NWL7</accession>